<protein>
    <submittedName>
        <fullName evidence="1">Uncharacterized protein</fullName>
    </submittedName>
</protein>
<dbReference type="Proteomes" id="UP000004931">
    <property type="component" value="Unassembled WGS sequence"/>
</dbReference>
<accession>A0YGX7</accession>
<keyword evidence="2" id="KW-1185">Reference proteome</keyword>
<proteinExistence type="predicted"/>
<feature type="non-terminal residue" evidence="1">
    <location>
        <position position="30"/>
    </location>
</feature>
<dbReference type="EMBL" id="AAVT01000012">
    <property type="protein sequence ID" value="EAW29995.1"/>
    <property type="molecule type" value="Genomic_DNA"/>
</dbReference>
<gene>
    <name evidence="1" type="ORF">GP2143_06869</name>
</gene>
<dbReference type="AlphaFoldDB" id="A0YGX7"/>
<name>A0YGX7_9GAMM</name>
<sequence length="30" mass="3464">MKEYKELHTLECTQNAAQQPETNTIQPFVA</sequence>
<evidence type="ECO:0000313" key="1">
    <source>
        <dbReference type="EMBL" id="EAW29995.1"/>
    </source>
</evidence>
<reference evidence="1 2" key="1">
    <citation type="journal article" date="2010" name="J. Bacteriol.">
        <title>Genome sequence of the oligotrophic marine Gammaproteobacterium HTCC2143, isolated from the Oregon Coast.</title>
        <authorList>
            <person name="Oh H.M."/>
            <person name="Kang I."/>
            <person name="Ferriera S."/>
            <person name="Giovannoni S.J."/>
            <person name="Cho J.C."/>
        </authorList>
    </citation>
    <scope>NUCLEOTIDE SEQUENCE [LARGE SCALE GENOMIC DNA]</scope>
    <source>
        <strain evidence="1 2">HTCC2143</strain>
    </source>
</reference>
<comment type="caution">
    <text evidence="1">The sequence shown here is derived from an EMBL/GenBank/DDBJ whole genome shotgun (WGS) entry which is preliminary data.</text>
</comment>
<organism evidence="1 2">
    <name type="scientific">marine gamma proteobacterium HTCC2143</name>
    <dbReference type="NCBI Taxonomy" id="247633"/>
    <lineage>
        <taxon>Bacteria</taxon>
        <taxon>Pseudomonadati</taxon>
        <taxon>Pseudomonadota</taxon>
        <taxon>Gammaproteobacteria</taxon>
        <taxon>Cellvibrionales</taxon>
        <taxon>Spongiibacteraceae</taxon>
        <taxon>BD1-7 clade</taxon>
    </lineage>
</organism>
<evidence type="ECO:0000313" key="2">
    <source>
        <dbReference type="Proteomes" id="UP000004931"/>
    </source>
</evidence>